<feature type="region of interest" description="Disordered" evidence="1">
    <location>
        <begin position="169"/>
        <end position="215"/>
    </location>
</feature>
<evidence type="ECO:0000313" key="2">
    <source>
        <dbReference type="EMBL" id="KAJ7735036.1"/>
    </source>
</evidence>
<feature type="compositionally biased region" description="Basic and acidic residues" evidence="1">
    <location>
        <begin position="169"/>
        <end position="192"/>
    </location>
</feature>
<dbReference type="Proteomes" id="UP001215598">
    <property type="component" value="Unassembled WGS sequence"/>
</dbReference>
<comment type="caution">
    <text evidence="2">The sequence shown here is derived from an EMBL/GenBank/DDBJ whole genome shotgun (WGS) entry which is preliminary data.</text>
</comment>
<evidence type="ECO:0000256" key="1">
    <source>
        <dbReference type="SAM" id="MobiDB-lite"/>
    </source>
</evidence>
<sequence>MRGESASGESTVTVPVWRATGNPNLSISPKQAAAADAGAARAEAVPVNACVDTSSALPAHAGSASPASASAYVELYQTDVGMDGGVGSGWRTQTFANAEAISRGERERSGVKTPGMSTSGSAGAGTEGFRRWARVGRGARSRMGEDVRLPNRDIRGDIVLNTLDARTQEKKWERERERERKGTQYESKESGKGMRTKTYEGLGGNAFSQPNAERDLNWPNIKDAVRFRPLLHRPEKAGVNDQI</sequence>
<accession>A0AAD7I4W5</accession>
<protein>
    <submittedName>
        <fullName evidence="2">Uncharacterized protein</fullName>
    </submittedName>
</protein>
<dbReference type="EMBL" id="JARKIB010000129">
    <property type="protein sequence ID" value="KAJ7735036.1"/>
    <property type="molecule type" value="Genomic_DNA"/>
</dbReference>
<dbReference type="AlphaFoldDB" id="A0AAD7I4W5"/>
<evidence type="ECO:0000313" key="3">
    <source>
        <dbReference type="Proteomes" id="UP001215598"/>
    </source>
</evidence>
<name>A0AAD7I4W5_9AGAR</name>
<feature type="region of interest" description="Disordered" evidence="1">
    <location>
        <begin position="100"/>
        <end position="127"/>
    </location>
</feature>
<proteinExistence type="predicted"/>
<keyword evidence="3" id="KW-1185">Reference proteome</keyword>
<gene>
    <name evidence="2" type="ORF">B0H16DRAFT_1467329</name>
</gene>
<reference evidence="2" key="1">
    <citation type="submission" date="2023-03" db="EMBL/GenBank/DDBJ databases">
        <title>Massive genome expansion in bonnet fungi (Mycena s.s.) driven by repeated elements and novel gene families across ecological guilds.</title>
        <authorList>
            <consortium name="Lawrence Berkeley National Laboratory"/>
            <person name="Harder C.B."/>
            <person name="Miyauchi S."/>
            <person name="Viragh M."/>
            <person name="Kuo A."/>
            <person name="Thoen E."/>
            <person name="Andreopoulos B."/>
            <person name="Lu D."/>
            <person name="Skrede I."/>
            <person name="Drula E."/>
            <person name="Henrissat B."/>
            <person name="Morin E."/>
            <person name="Kohler A."/>
            <person name="Barry K."/>
            <person name="LaButti K."/>
            <person name="Morin E."/>
            <person name="Salamov A."/>
            <person name="Lipzen A."/>
            <person name="Mereny Z."/>
            <person name="Hegedus B."/>
            <person name="Baldrian P."/>
            <person name="Stursova M."/>
            <person name="Weitz H."/>
            <person name="Taylor A."/>
            <person name="Grigoriev I.V."/>
            <person name="Nagy L.G."/>
            <person name="Martin F."/>
            <person name="Kauserud H."/>
        </authorList>
    </citation>
    <scope>NUCLEOTIDE SEQUENCE</scope>
    <source>
        <strain evidence="2">CBHHK182m</strain>
    </source>
</reference>
<organism evidence="2 3">
    <name type="scientific">Mycena metata</name>
    <dbReference type="NCBI Taxonomy" id="1033252"/>
    <lineage>
        <taxon>Eukaryota</taxon>
        <taxon>Fungi</taxon>
        <taxon>Dikarya</taxon>
        <taxon>Basidiomycota</taxon>
        <taxon>Agaricomycotina</taxon>
        <taxon>Agaricomycetes</taxon>
        <taxon>Agaricomycetidae</taxon>
        <taxon>Agaricales</taxon>
        <taxon>Marasmiineae</taxon>
        <taxon>Mycenaceae</taxon>
        <taxon>Mycena</taxon>
    </lineage>
</organism>